<dbReference type="Pfam" id="PF03358">
    <property type="entry name" value="FMN_red"/>
    <property type="match status" value="1"/>
</dbReference>
<name>A0A9D1Q8T7_9FIRM</name>
<accession>A0A9D1Q8T7</accession>
<keyword evidence="2" id="KW-0288">FMN</keyword>
<dbReference type="PANTHER" id="PTHR43278:SF4">
    <property type="entry name" value="NAD(P)H-DEPENDENT FMN-CONTAINING OXIDOREDUCTASE YWQN-RELATED"/>
    <property type="match status" value="1"/>
</dbReference>
<organism evidence="4 5">
    <name type="scientific">Candidatus Faecalibacterium intestinigallinarum</name>
    <dbReference type="NCBI Taxonomy" id="2838581"/>
    <lineage>
        <taxon>Bacteria</taxon>
        <taxon>Bacillati</taxon>
        <taxon>Bacillota</taxon>
        <taxon>Clostridia</taxon>
        <taxon>Eubacteriales</taxon>
        <taxon>Oscillospiraceae</taxon>
        <taxon>Faecalibacterium</taxon>
    </lineage>
</organism>
<gene>
    <name evidence="4" type="ORF">H9890_01390</name>
</gene>
<dbReference type="EMBL" id="DXHQ01000017">
    <property type="protein sequence ID" value="HIW08038.1"/>
    <property type="molecule type" value="Genomic_DNA"/>
</dbReference>
<reference evidence="4" key="2">
    <citation type="submission" date="2021-04" db="EMBL/GenBank/DDBJ databases">
        <authorList>
            <person name="Gilroy R."/>
        </authorList>
    </citation>
    <scope>NUCLEOTIDE SEQUENCE</scope>
    <source>
        <strain evidence="4">ChiHcolR34-3080</strain>
    </source>
</reference>
<dbReference type="AlphaFoldDB" id="A0A9D1Q8T7"/>
<proteinExistence type="predicted"/>
<feature type="domain" description="NADPH-dependent FMN reductase-like" evidence="3">
    <location>
        <begin position="1"/>
        <end position="150"/>
    </location>
</feature>
<dbReference type="Proteomes" id="UP000823933">
    <property type="component" value="Unassembled WGS sequence"/>
</dbReference>
<evidence type="ECO:0000313" key="4">
    <source>
        <dbReference type="EMBL" id="HIW08038.1"/>
    </source>
</evidence>
<dbReference type="SUPFAM" id="SSF52218">
    <property type="entry name" value="Flavoproteins"/>
    <property type="match status" value="1"/>
</dbReference>
<keyword evidence="1" id="KW-0285">Flavoprotein</keyword>
<evidence type="ECO:0000256" key="2">
    <source>
        <dbReference type="ARBA" id="ARBA00022643"/>
    </source>
</evidence>
<evidence type="ECO:0000256" key="1">
    <source>
        <dbReference type="ARBA" id="ARBA00022630"/>
    </source>
</evidence>
<dbReference type="InterPro" id="IPR029039">
    <property type="entry name" value="Flavoprotein-like_sf"/>
</dbReference>
<evidence type="ECO:0000313" key="5">
    <source>
        <dbReference type="Proteomes" id="UP000823933"/>
    </source>
</evidence>
<dbReference type="InterPro" id="IPR051796">
    <property type="entry name" value="ISF_SsuE-like"/>
</dbReference>
<dbReference type="InterPro" id="IPR005025">
    <property type="entry name" value="FMN_Rdtase-like_dom"/>
</dbReference>
<dbReference type="Gene3D" id="3.40.50.360">
    <property type="match status" value="1"/>
</dbReference>
<dbReference type="PANTHER" id="PTHR43278">
    <property type="entry name" value="NAD(P)H-DEPENDENT FMN-CONTAINING OXIDOREDUCTASE YWQN-RELATED"/>
    <property type="match status" value="1"/>
</dbReference>
<evidence type="ECO:0000259" key="3">
    <source>
        <dbReference type="Pfam" id="PF03358"/>
    </source>
</evidence>
<comment type="caution">
    <text evidence="4">The sequence shown here is derived from an EMBL/GenBank/DDBJ whole genome shotgun (WGS) entry which is preliminary data.</text>
</comment>
<sequence length="205" mass="22128">MKVLMINGSPRVGGNTSLALAEMEKVFAQEGIETETIQVGPQPIRGCIACNSCANLGRCVFDDAVNEAAPKFEVADGLVVASPVYYASANGTLVSFLDRLFYSTHFDKTMKVGASVVVARRGGLSATFDELNKYFTIAGMPVASSRYWNSVHGRLPGEAAQDAEGLQTLRVLARNMAFLIKSIQLGKETYGLPGKEKPQQTNFVR</sequence>
<reference evidence="4" key="1">
    <citation type="journal article" date="2021" name="PeerJ">
        <title>Extensive microbial diversity within the chicken gut microbiome revealed by metagenomics and culture.</title>
        <authorList>
            <person name="Gilroy R."/>
            <person name="Ravi A."/>
            <person name="Getino M."/>
            <person name="Pursley I."/>
            <person name="Horton D.L."/>
            <person name="Alikhan N.F."/>
            <person name="Baker D."/>
            <person name="Gharbi K."/>
            <person name="Hall N."/>
            <person name="Watson M."/>
            <person name="Adriaenssens E.M."/>
            <person name="Foster-Nyarko E."/>
            <person name="Jarju S."/>
            <person name="Secka A."/>
            <person name="Antonio M."/>
            <person name="Oren A."/>
            <person name="Chaudhuri R.R."/>
            <person name="La Ragione R."/>
            <person name="Hildebrand F."/>
            <person name="Pallen M.J."/>
        </authorList>
    </citation>
    <scope>NUCLEOTIDE SEQUENCE</scope>
    <source>
        <strain evidence="4">ChiHcolR34-3080</strain>
    </source>
</reference>
<protein>
    <submittedName>
        <fullName evidence="4">Flavodoxin family protein</fullName>
    </submittedName>
</protein>
<dbReference type="GO" id="GO:0016491">
    <property type="term" value="F:oxidoreductase activity"/>
    <property type="evidence" value="ECO:0007669"/>
    <property type="project" value="InterPro"/>
</dbReference>